<gene>
    <name evidence="17" type="ORF">PoB_002002300</name>
</gene>
<evidence type="ECO:0000256" key="6">
    <source>
        <dbReference type="ARBA" id="ARBA00022801"/>
    </source>
</evidence>
<evidence type="ECO:0000256" key="2">
    <source>
        <dbReference type="ARBA" id="ARBA00022670"/>
    </source>
</evidence>
<keyword evidence="7 13" id="KW-0862">Zinc</keyword>
<evidence type="ECO:0000313" key="18">
    <source>
        <dbReference type="Proteomes" id="UP000735302"/>
    </source>
</evidence>
<dbReference type="InterPro" id="IPR001818">
    <property type="entry name" value="Pept_M10_metallopeptidase"/>
</dbReference>
<evidence type="ECO:0000256" key="4">
    <source>
        <dbReference type="ARBA" id="ARBA00022729"/>
    </source>
</evidence>
<keyword evidence="5" id="KW-0677">Repeat</keyword>
<proteinExistence type="inferred from homology"/>
<evidence type="ECO:0000256" key="13">
    <source>
        <dbReference type="PIRSR" id="PIRSR621190-2"/>
    </source>
</evidence>
<keyword evidence="18" id="KW-1185">Reference proteome</keyword>
<dbReference type="Gene3D" id="2.110.10.10">
    <property type="entry name" value="Hemopexin-like domain"/>
    <property type="match status" value="1"/>
</dbReference>
<evidence type="ECO:0000256" key="3">
    <source>
        <dbReference type="ARBA" id="ARBA00022723"/>
    </source>
</evidence>
<dbReference type="GO" id="GO:0031012">
    <property type="term" value="C:extracellular matrix"/>
    <property type="evidence" value="ECO:0007669"/>
    <property type="project" value="InterPro"/>
</dbReference>
<protein>
    <submittedName>
        <fullName evidence="17">Matrix metalloproteinase-15</fullName>
    </submittedName>
</protein>
<dbReference type="Pfam" id="PF00413">
    <property type="entry name" value="Peptidase_M10"/>
    <property type="match status" value="1"/>
</dbReference>
<dbReference type="GO" id="GO:0006508">
    <property type="term" value="P:proteolysis"/>
    <property type="evidence" value="ECO:0007669"/>
    <property type="project" value="UniProtKB-KW"/>
</dbReference>
<evidence type="ECO:0000256" key="12">
    <source>
        <dbReference type="PIRSR" id="PIRSR621190-1"/>
    </source>
</evidence>
<feature type="binding site" evidence="13">
    <location>
        <position position="257"/>
    </location>
    <ligand>
        <name>Zn(2+)</name>
        <dbReference type="ChEBI" id="CHEBI:29105"/>
        <label>2</label>
        <note>catalytic</note>
    </ligand>
</feature>
<evidence type="ECO:0000256" key="15">
    <source>
        <dbReference type="PROSITE-ProRule" id="PRU01011"/>
    </source>
</evidence>
<evidence type="ECO:0000256" key="14">
    <source>
        <dbReference type="PIRSR" id="PIRSR621190-4"/>
    </source>
</evidence>
<feature type="binding site" evidence="13">
    <location>
        <position position="249"/>
    </location>
    <ligand>
        <name>Zn(2+)</name>
        <dbReference type="ChEBI" id="CHEBI:29105"/>
        <label>2</label>
        <note>catalytic</note>
    </ligand>
</feature>
<evidence type="ECO:0000256" key="7">
    <source>
        <dbReference type="ARBA" id="ARBA00022833"/>
    </source>
</evidence>
<dbReference type="AlphaFoldDB" id="A0AAV3ZGE1"/>
<feature type="binding site" evidence="13">
    <location>
        <position position="185"/>
    </location>
    <ligand>
        <name>Zn(2+)</name>
        <dbReference type="ChEBI" id="CHEBI:29105"/>
        <label>1</label>
    </ligand>
</feature>
<feature type="repeat" description="Hemopexin" evidence="15">
    <location>
        <begin position="363"/>
        <end position="409"/>
    </location>
</feature>
<dbReference type="EMBL" id="BLXT01002352">
    <property type="protein sequence ID" value="GFN93517.1"/>
    <property type="molecule type" value="Genomic_DNA"/>
</dbReference>
<dbReference type="PANTHER" id="PTHR10201">
    <property type="entry name" value="MATRIX METALLOPROTEINASE"/>
    <property type="match status" value="1"/>
</dbReference>
<organism evidence="17 18">
    <name type="scientific">Plakobranchus ocellatus</name>
    <dbReference type="NCBI Taxonomy" id="259542"/>
    <lineage>
        <taxon>Eukaryota</taxon>
        <taxon>Metazoa</taxon>
        <taxon>Spiralia</taxon>
        <taxon>Lophotrochozoa</taxon>
        <taxon>Mollusca</taxon>
        <taxon>Gastropoda</taxon>
        <taxon>Heterobranchia</taxon>
        <taxon>Euthyneura</taxon>
        <taxon>Panpulmonata</taxon>
        <taxon>Sacoglossa</taxon>
        <taxon>Placobranchoidea</taxon>
        <taxon>Plakobranchidae</taxon>
        <taxon>Plakobranchus</taxon>
    </lineage>
</organism>
<feature type="binding site" evidence="13">
    <location>
        <position position="239"/>
    </location>
    <ligand>
        <name>Zn(2+)</name>
        <dbReference type="ChEBI" id="CHEBI:29105"/>
        <label>2</label>
        <note>catalytic</note>
    </ligand>
</feature>
<evidence type="ECO:0000256" key="1">
    <source>
        <dbReference type="ARBA" id="ARBA00010370"/>
    </source>
</evidence>
<feature type="binding site" evidence="13">
    <location>
        <position position="219"/>
    </location>
    <ligand>
        <name>Ca(2+)</name>
        <dbReference type="ChEBI" id="CHEBI:29108"/>
        <label>3</label>
    </ligand>
</feature>
<keyword evidence="4" id="KW-0732">Signal</keyword>
<dbReference type="SMART" id="SM00120">
    <property type="entry name" value="HX"/>
    <property type="match status" value="4"/>
</dbReference>
<feature type="domain" description="Peptidase metallopeptidase" evidence="16">
    <location>
        <begin position="124"/>
        <end position="284"/>
    </location>
</feature>
<dbReference type="GO" id="GO:0005615">
    <property type="term" value="C:extracellular space"/>
    <property type="evidence" value="ECO:0007669"/>
    <property type="project" value="TreeGrafter"/>
</dbReference>
<evidence type="ECO:0000256" key="9">
    <source>
        <dbReference type="ARBA" id="ARBA00023049"/>
    </source>
</evidence>
<sequence>MLPNPIANRCNCWFEAVSNHEKNLQHFATFVAEEMEHCGRMAPDSLVYLNDTLCSESERQLIQAEMSFIVQHSQPIITATDVFQSQRPIAMTAWSKLIEIADQFSSCHVTLQDVERHCLHDLDQHLKFQLQDSFCQAFTLANEKLEKAVFREAFRRWSRPSNIYISETYGEPEIDVDFSSGEHGDGWRNAFDGKGMLLAHAFPPGDVDISGDIHFDSDENWTTGVNNSESRDLMMIAMHEAGHALGLTHSTKRNDIMYPVYLDYNPNPNLSRGDIRQLQKLYGKRPGFIWPRKTWRKNFRRRNRHFRVDKSLPRWCRLKFNAVVLGPDKTGYVFIKKDVYRIDNNGVLPGYPVHVGHEFPGAPINPLTVFYVPETNHFYFYKGNRFWRFTNRTLDKGYPMKSKRPFWRKPTAALSLKDYRGRTMVFFFGGHYTWRWNYFTEEMNGRYHLTSNYWKGLPRRMNSAVEWLDGYVYFFIQNRYYKASKRTKVVLKGYPQFKGSAWLGGACGSKPK</sequence>
<comment type="cofactor">
    <cofactor evidence="13">
        <name>Zn(2+)</name>
        <dbReference type="ChEBI" id="CHEBI:29105"/>
    </cofactor>
    <text evidence="13">Binds 2 Zn(2+) ions per subunit.</text>
</comment>
<comment type="similarity">
    <text evidence="1">Belongs to the peptidase M10A family.</text>
</comment>
<dbReference type="Gene3D" id="3.40.390.10">
    <property type="entry name" value="Collagenase (Catalytic Domain)"/>
    <property type="match status" value="1"/>
</dbReference>
<dbReference type="GO" id="GO:0030574">
    <property type="term" value="P:collagen catabolic process"/>
    <property type="evidence" value="ECO:0007669"/>
    <property type="project" value="TreeGrafter"/>
</dbReference>
<feature type="binding site" evidence="13">
    <location>
        <position position="212"/>
    </location>
    <ligand>
        <name>Ca(2+)</name>
        <dbReference type="ChEBI" id="CHEBI:29108"/>
        <label>2</label>
    </ligand>
</feature>
<feature type="binding site" evidence="13">
    <location>
        <position position="216"/>
    </location>
    <ligand>
        <name>Ca(2+)</name>
        <dbReference type="ChEBI" id="CHEBI:29108"/>
        <label>3</label>
    </ligand>
</feature>
<dbReference type="SUPFAM" id="SSF55486">
    <property type="entry name" value="Metalloproteases ('zincins'), catalytic domain"/>
    <property type="match status" value="1"/>
</dbReference>
<keyword evidence="2" id="KW-0645">Protease</keyword>
<feature type="repeat" description="Hemopexin" evidence="15">
    <location>
        <begin position="317"/>
        <end position="362"/>
    </location>
</feature>
<name>A0AAV3ZGE1_9GAST</name>
<keyword evidence="9 17" id="KW-0482">Metalloprotease</keyword>
<dbReference type="SUPFAM" id="SSF50923">
    <property type="entry name" value="Hemopexin-like domain"/>
    <property type="match status" value="1"/>
</dbReference>
<dbReference type="GO" id="GO:0030198">
    <property type="term" value="P:extracellular matrix organization"/>
    <property type="evidence" value="ECO:0007669"/>
    <property type="project" value="TreeGrafter"/>
</dbReference>
<feature type="binding site" evidence="13">
    <location>
        <position position="413"/>
    </location>
    <ligand>
        <name>Ca(2+)</name>
        <dbReference type="ChEBI" id="CHEBI:29108"/>
        <label>5</label>
    </ligand>
</feature>
<keyword evidence="3 13" id="KW-0479">Metal-binding</keyword>
<evidence type="ECO:0000256" key="8">
    <source>
        <dbReference type="ARBA" id="ARBA00022837"/>
    </source>
</evidence>
<dbReference type="GO" id="GO:0008270">
    <property type="term" value="F:zinc ion binding"/>
    <property type="evidence" value="ECO:0007669"/>
    <property type="project" value="InterPro"/>
</dbReference>
<dbReference type="PRINTS" id="PR00138">
    <property type="entry name" value="MATRIXIN"/>
</dbReference>
<feature type="binding site" evidence="13">
    <location>
        <position position="200"/>
    </location>
    <ligand>
        <name>Zn(2+)</name>
        <dbReference type="ChEBI" id="CHEBI:29105"/>
        <label>1</label>
    </ligand>
</feature>
<dbReference type="PROSITE" id="PS51642">
    <property type="entry name" value="HEMOPEXIN_2"/>
    <property type="match status" value="3"/>
</dbReference>
<evidence type="ECO:0000256" key="10">
    <source>
        <dbReference type="ARBA" id="ARBA00023145"/>
    </source>
</evidence>
<feature type="modified residue" description="Phosphotyrosine; by PKDCC" evidence="14">
    <location>
        <position position="398"/>
    </location>
</feature>
<evidence type="ECO:0000259" key="16">
    <source>
        <dbReference type="SMART" id="SM00235"/>
    </source>
</evidence>
<dbReference type="InterPro" id="IPR000585">
    <property type="entry name" value="Hemopexin-like_dom"/>
</dbReference>
<comment type="cofactor">
    <cofactor evidence="13">
        <name>Ca(2+)</name>
        <dbReference type="ChEBI" id="CHEBI:29108"/>
    </cofactor>
    <text evidence="13">Can bind about 5 Ca(2+) ions per subunit.</text>
</comment>
<feature type="binding site" evidence="13">
    <location>
        <position position="192"/>
    </location>
    <ligand>
        <name>Ca(2+)</name>
        <dbReference type="ChEBI" id="CHEBI:29108"/>
        <label>3</label>
    </ligand>
</feature>
<feature type="binding site" evidence="13">
    <location>
        <position position="219"/>
    </location>
    <ligand>
        <name>Ca(2+)</name>
        <dbReference type="ChEBI" id="CHEBI:29108"/>
        <label>1</label>
    </ligand>
</feature>
<feature type="binding site" evidence="13">
    <location>
        <position position="197"/>
    </location>
    <ligand>
        <name>Ca(2+)</name>
        <dbReference type="ChEBI" id="CHEBI:29108"/>
        <label>3</label>
    </ligand>
</feature>
<dbReference type="SMART" id="SM00235">
    <property type="entry name" value="ZnMc"/>
    <property type="match status" value="1"/>
</dbReference>
<dbReference type="InterPro" id="IPR018487">
    <property type="entry name" value="Hemopexin-like_repeat"/>
</dbReference>
<dbReference type="InterPro" id="IPR006026">
    <property type="entry name" value="Peptidase_Metallo"/>
</dbReference>
<dbReference type="CDD" id="cd00094">
    <property type="entry name" value="HX"/>
    <property type="match status" value="1"/>
</dbReference>
<dbReference type="InterPro" id="IPR033739">
    <property type="entry name" value="M10A_MMP"/>
</dbReference>
<dbReference type="PROSITE" id="PS00024">
    <property type="entry name" value="HEMOPEXIN"/>
    <property type="match status" value="1"/>
</dbReference>
<dbReference type="InterPro" id="IPR018486">
    <property type="entry name" value="Hemopexin_CS"/>
</dbReference>
<feature type="binding site" evidence="13">
    <location>
        <position position="183"/>
    </location>
    <ligand>
        <name>Zn(2+)</name>
        <dbReference type="ChEBI" id="CHEBI:29105"/>
        <label>1</label>
    </ligand>
</feature>
<feature type="repeat" description="Hemopexin" evidence="15">
    <location>
        <begin position="458"/>
        <end position="505"/>
    </location>
</feature>
<keyword evidence="6" id="KW-0378">Hydrolase</keyword>
<dbReference type="InterPro" id="IPR024079">
    <property type="entry name" value="MetalloPept_cat_dom_sf"/>
</dbReference>
<feature type="active site" evidence="12">
    <location>
        <position position="240"/>
    </location>
</feature>
<reference evidence="17 18" key="1">
    <citation type="journal article" date="2021" name="Elife">
        <title>Chloroplast acquisition without the gene transfer in kleptoplastic sea slugs, Plakobranchus ocellatus.</title>
        <authorList>
            <person name="Maeda T."/>
            <person name="Takahashi S."/>
            <person name="Yoshida T."/>
            <person name="Shimamura S."/>
            <person name="Takaki Y."/>
            <person name="Nagai Y."/>
            <person name="Toyoda A."/>
            <person name="Suzuki Y."/>
            <person name="Arimoto A."/>
            <person name="Ishii H."/>
            <person name="Satoh N."/>
            <person name="Nishiyama T."/>
            <person name="Hasebe M."/>
            <person name="Maruyama T."/>
            <person name="Minagawa J."/>
            <person name="Obokata J."/>
            <person name="Shigenobu S."/>
        </authorList>
    </citation>
    <scope>NUCLEOTIDE SEQUENCE [LARGE SCALE GENOMIC DNA]</scope>
</reference>
<dbReference type="Proteomes" id="UP000735302">
    <property type="component" value="Unassembled WGS sequence"/>
</dbReference>
<evidence type="ECO:0000313" key="17">
    <source>
        <dbReference type="EMBL" id="GFN93517.1"/>
    </source>
</evidence>
<keyword evidence="10" id="KW-0865">Zymogen</keyword>
<comment type="caution">
    <text evidence="17">The sequence shown here is derived from an EMBL/GenBank/DDBJ whole genome shotgun (WGS) entry which is preliminary data.</text>
</comment>
<dbReference type="InterPro" id="IPR021190">
    <property type="entry name" value="Pept_M10A"/>
</dbReference>
<feature type="binding site" evidence="13">
    <location>
        <position position="193"/>
    </location>
    <ligand>
        <name>Ca(2+)</name>
        <dbReference type="ChEBI" id="CHEBI:29108"/>
        <label>3</label>
    </ligand>
</feature>
<dbReference type="GO" id="GO:0004222">
    <property type="term" value="F:metalloendopeptidase activity"/>
    <property type="evidence" value="ECO:0007669"/>
    <property type="project" value="InterPro"/>
</dbReference>
<accession>A0AAV3ZGE1</accession>
<dbReference type="Pfam" id="PF00045">
    <property type="entry name" value="Hemopexin"/>
    <property type="match status" value="1"/>
</dbReference>
<dbReference type="CDD" id="cd04278">
    <property type="entry name" value="ZnMc_MMP"/>
    <property type="match status" value="1"/>
</dbReference>
<evidence type="ECO:0000256" key="5">
    <source>
        <dbReference type="ARBA" id="ARBA00022737"/>
    </source>
</evidence>
<dbReference type="PANTHER" id="PTHR10201:SF294">
    <property type="entry name" value="MATRIX METALLOPROTEINASE 16"/>
    <property type="match status" value="1"/>
</dbReference>
<feature type="binding site" evidence="13">
    <location>
        <position position="243"/>
    </location>
    <ligand>
        <name>Zn(2+)</name>
        <dbReference type="ChEBI" id="CHEBI:29105"/>
        <label>2</label>
        <note>catalytic</note>
    </ligand>
</feature>
<dbReference type="InterPro" id="IPR036375">
    <property type="entry name" value="Hemopexin-like_dom_sf"/>
</dbReference>
<feature type="binding site" evidence="13">
    <location>
        <position position="214"/>
    </location>
    <ligand>
        <name>Zn(2+)</name>
        <dbReference type="ChEBI" id="CHEBI:29105"/>
        <label>1</label>
    </ligand>
</feature>
<keyword evidence="8 13" id="KW-0106">Calcium</keyword>
<keyword evidence="11" id="KW-1015">Disulfide bond</keyword>
<evidence type="ECO:0000256" key="11">
    <source>
        <dbReference type="ARBA" id="ARBA00023157"/>
    </source>
</evidence>